<proteinExistence type="predicted"/>
<gene>
    <name evidence="2" type="ORF">BOTBODRAFT_189127</name>
</gene>
<dbReference type="AlphaFoldDB" id="A0A067MM30"/>
<evidence type="ECO:0000256" key="1">
    <source>
        <dbReference type="SAM" id="SignalP"/>
    </source>
</evidence>
<organism evidence="2 3">
    <name type="scientific">Botryobasidium botryosum (strain FD-172 SS1)</name>
    <dbReference type="NCBI Taxonomy" id="930990"/>
    <lineage>
        <taxon>Eukaryota</taxon>
        <taxon>Fungi</taxon>
        <taxon>Dikarya</taxon>
        <taxon>Basidiomycota</taxon>
        <taxon>Agaricomycotina</taxon>
        <taxon>Agaricomycetes</taxon>
        <taxon>Cantharellales</taxon>
        <taxon>Botryobasidiaceae</taxon>
        <taxon>Botryobasidium</taxon>
    </lineage>
</organism>
<dbReference type="Proteomes" id="UP000027195">
    <property type="component" value="Unassembled WGS sequence"/>
</dbReference>
<dbReference type="InParanoid" id="A0A067MM30"/>
<keyword evidence="3" id="KW-1185">Reference proteome</keyword>
<name>A0A067MM30_BOTB1</name>
<dbReference type="EMBL" id="KL198049">
    <property type="protein sequence ID" value="KDQ12646.1"/>
    <property type="molecule type" value="Genomic_DNA"/>
</dbReference>
<sequence length="143" mass="15217">MRHSFTFALFSLVSVAFAAPYSPADSLEKYCPKGFRLTISNGCSGTCDDGRGTITEPTAVDGTPCYGYGQTPGICRSGECSLFTLTANTVTCVEGTTSLDECNVACTNPRGIMHWDSLPDRTLCKTDEGQPGVCFTGICDPQM</sequence>
<dbReference type="HOGENOM" id="CLU_1805863_0_0_1"/>
<accession>A0A067MM30</accession>
<evidence type="ECO:0000313" key="2">
    <source>
        <dbReference type="EMBL" id="KDQ12646.1"/>
    </source>
</evidence>
<evidence type="ECO:0000313" key="3">
    <source>
        <dbReference type="Proteomes" id="UP000027195"/>
    </source>
</evidence>
<keyword evidence="1" id="KW-0732">Signal</keyword>
<reference evidence="3" key="1">
    <citation type="journal article" date="2014" name="Proc. Natl. Acad. Sci. U.S.A.">
        <title>Extensive sampling of basidiomycete genomes demonstrates inadequacy of the white-rot/brown-rot paradigm for wood decay fungi.</title>
        <authorList>
            <person name="Riley R."/>
            <person name="Salamov A.A."/>
            <person name="Brown D.W."/>
            <person name="Nagy L.G."/>
            <person name="Floudas D."/>
            <person name="Held B.W."/>
            <person name="Levasseur A."/>
            <person name="Lombard V."/>
            <person name="Morin E."/>
            <person name="Otillar R."/>
            <person name="Lindquist E.A."/>
            <person name="Sun H."/>
            <person name="LaButti K.M."/>
            <person name="Schmutz J."/>
            <person name="Jabbour D."/>
            <person name="Luo H."/>
            <person name="Baker S.E."/>
            <person name="Pisabarro A.G."/>
            <person name="Walton J.D."/>
            <person name="Blanchette R.A."/>
            <person name="Henrissat B."/>
            <person name="Martin F."/>
            <person name="Cullen D."/>
            <person name="Hibbett D.S."/>
            <person name="Grigoriev I.V."/>
        </authorList>
    </citation>
    <scope>NUCLEOTIDE SEQUENCE [LARGE SCALE GENOMIC DNA]</scope>
    <source>
        <strain evidence="3">FD-172 SS1</strain>
    </source>
</reference>
<feature type="signal peptide" evidence="1">
    <location>
        <begin position="1"/>
        <end position="18"/>
    </location>
</feature>
<protein>
    <submittedName>
        <fullName evidence="2">Uncharacterized protein</fullName>
    </submittedName>
</protein>
<feature type="chain" id="PRO_5001641390" evidence="1">
    <location>
        <begin position="19"/>
        <end position="143"/>
    </location>
</feature>